<proteinExistence type="predicted"/>
<protein>
    <submittedName>
        <fullName evidence="1">Membrane protein</fullName>
    </submittedName>
</protein>
<dbReference type="EMBL" id="UOFY01000054">
    <property type="protein sequence ID" value="VAX10755.1"/>
    <property type="molecule type" value="Genomic_DNA"/>
</dbReference>
<dbReference type="AlphaFoldDB" id="A0A3B1BWG9"/>
<sequence>MKFAEDKHSGLCIHGYTAQRIELQLPHNLQRNLPADPETGLSSLTTSFIITPTQLISDWPVSAFEQLNAAAMESICQLTPELIILGTGTKLQFPGVEITLPVHQARIGLEVMDTPAACRTFNLLVGDGRLVVAALIV</sequence>
<accession>A0A3B1BWG9</accession>
<reference evidence="1" key="1">
    <citation type="submission" date="2018-06" db="EMBL/GenBank/DDBJ databases">
        <authorList>
            <person name="Zhirakovskaya E."/>
        </authorList>
    </citation>
    <scope>NUCLEOTIDE SEQUENCE</scope>
</reference>
<gene>
    <name evidence="1" type="ORF">MNBD_GAMMA25-2431</name>
</gene>
<evidence type="ECO:0000313" key="1">
    <source>
        <dbReference type="EMBL" id="VAX10755.1"/>
    </source>
</evidence>
<organism evidence="1">
    <name type="scientific">hydrothermal vent metagenome</name>
    <dbReference type="NCBI Taxonomy" id="652676"/>
    <lineage>
        <taxon>unclassified sequences</taxon>
        <taxon>metagenomes</taxon>
        <taxon>ecological metagenomes</taxon>
    </lineage>
</organism>
<dbReference type="InterPro" id="IPR007523">
    <property type="entry name" value="NDUFAF3/AAMDC"/>
</dbReference>
<dbReference type="Gene3D" id="3.40.1230.10">
    <property type="entry name" value="MTH938-like"/>
    <property type="match status" value="1"/>
</dbReference>
<dbReference type="Pfam" id="PF04430">
    <property type="entry name" value="DUF498"/>
    <property type="match status" value="1"/>
</dbReference>
<dbReference type="SUPFAM" id="SSF64076">
    <property type="entry name" value="MTH938-like"/>
    <property type="match status" value="1"/>
</dbReference>
<name>A0A3B1BWG9_9ZZZZ</name>
<dbReference type="PANTHER" id="PTHR21192:SF2">
    <property type="entry name" value="NADH DEHYDROGENASE [UBIQUINONE] 1 ALPHA SUBCOMPLEX ASSEMBLY FACTOR 3"/>
    <property type="match status" value="1"/>
</dbReference>
<dbReference type="InterPro" id="IPR036748">
    <property type="entry name" value="MTH938-like_sf"/>
</dbReference>
<dbReference type="PANTHER" id="PTHR21192">
    <property type="entry name" value="NUCLEAR PROTEIN E3-3"/>
    <property type="match status" value="1"/>
</dbReference>